<dbReference type="AlphaFoldDB" id="A0A9D3UDQ2"/>
<accession>A0A9D3UDQ2</accession>
<keyword evidence="3" id="KW-1185">Reference proteome</keyword>
<feature type="region of interest" description="Disordered" evidence="1">
    <location>
        <begin position="1"/>
        <end position="34"/>
    </location>
</feature>
<organism evidence="2 3">
    <name type="scientific">Gossypium stocksii</name>
    <dbReference type="NCBI Taxonomy" id="47602"/>
    <lineage>
        <taxon>Eukaryota</taxon>
        <taxon>Viridiplantae</taxon>
        <taxon>Streptophyta</taxon>
        <taxon>Embryophyta</taxon>
        <taxon>Tracheophyta</taxon>
        <taxon>Spermatophyta</taxon>
        <taxon>Magnoliopsida</taxon>
        <taxon>eudicotyledons</taxon>
        <taxon>Gunneridae</taxon>
        <taxon>Pentapetalae</taxon>
        <taxon>rosids</taxon>
        <taxon>malvids</taxon>
        <taxon>Malvales</taxon>
        <taxon>Malvaceae</taxon>
        <taxon>Malvoideae</taxon>
        <taxon>Gossypium</taxon>
    </lineage>
</organism>
<comment type="caution">
    <text evidence="2">The sequence shown here is derived from an EMBL/GenBank/DDBJ whole genome shotgun (WGS) entry which is preliminary data.</text>
</comment>
<dbReference type="EMBL" id="JAIQCV010000012">
    <property type="protein sequence ID" value="KAH1038766.1"/>
    <property type="molecule type" value="Genomic_DNA"/>
</dbReference>
<dbReference type="Proteomes" id="UP000828251">
    <property type="component" value="Unassembled WGS sequence"/>
</dbReference>
<evidence type="ECO:0000313" key="2">
    <source>
        <dbReference type="EMBL" id="KAH1038766.1"/>
    </source>
</evidence>
<name>A0A9D3UDQ2_9ROSI</name>
<proteinExistence type="predicted"/>
<sequence>MAGTRSKGARKWQPQHLDSSLCNGSRKDCDDNSSNPFKTWFYEGFIYSFDSAKKKHKEGAANRPSPDGSSTCR</sequence>
<protein>
    <submittedName>
        <fullName evidence="2">Uncharacterized protein</fullName>
    </submittedName>
</protein>
<evidence type="ECO:0000256" key="1">
    <source>
        <dbReference type="SAM" id="MobiDB-lite"/>
    </source>
</evidence>
<evidence type="ECO:0000313" key="3">
    <source>
        <dbReference type="Proteomes" id="UP000828251"/>
    </source>
</evidence>
<reference evidence="2 3" key="1">
    <citation type="journal article" date="2021" name="Plant Biotechnol. J.">
        <title>Multi-omics assisted identification of the key and species-specific regulatory components of drought-tolerant mechanisms in Gossypium stocksii.</title>
        <authorList>
            <person name="Yu D."/>
            <person name="Ke L."/>
            <person name="Zhang D."/>
            <person name="Wu Y."/>
            <person name="Sun Y."/>
            <person name="Mei J."/>
            <person name="Sun J."/>
            <person name="Sun Y."/>
        </authorList>
    </citation>
    <scope>NUCLEOTIDE SEQUENCE [LARGE SCALE GENOMIC DNA]</scope>
    <source>
        <strain evidence="3">cv. E1</strain>
        <tissue evidence="2">Leaf</tissue>
    </source>
</reference>
<gene>
    <name evidence="2" type="ORF">J1N35_040509</name>
</gene>